<organism evidence="12 13">
    <name type="scientific">Alkalibaculum bacchi</name>
    <dbReference type="NCBI Taxonomy" id="645887"/>
    <lineage>
        <taxon>Bacteria</taxon>
        <taxon>Bacillati</taxon>
        <taxon>Bacillota</taxon>
        <taxon>Clostridia</taxon>
        <taxon>Eubacteriales</taxon>
        <taxon>Eubacteriaceae</taxon>
        <taxon>Alkalibaculum</taxon>
    </lineage>
</organism>
<reference evidence="12 13" key="1">
    <citation type="submission" date="2018-06" db="EMBL/GenBank/DDBJ databases">
        <title>Genomic Encyclopedia of Type Strains, Phase IV (KMG-IV): sequencing the most valuable type-strain genomes for metagenomic binning, comparative biology and taxonomic classification.</title>
        <authorList>
            <person name="Goeker M."/>
        </authorList>
    </citation>
    <scope>NUCLEOTIDE SEQUENCE [LARGE SCALE GENOMIC DNA]</scope>
    <source>
        <strain evidence="12 13">DSM 22112</strain>
    </source>
</reference>
<comment type="similarity">
    <text evidence="3">In the N-terminal section; belongs to the NADH:flavin oxidoreductase/NADH oxidase family.</text>
</comment>
<keyword evidence="13" id="KW-1185">Reference proteome</keyword>
<dbReference type="SUPFAM" id="SSF51395">
    <property type="entry name" value="FMN-linked oxidoreductases"/>
    <property type="match status" value="1"/>
</dbReference>
<evidence type="ECO:0000256" key="2">
    <source>
        <dbReference type="ARBA" id="ARBA00001966"/>
    </source>
</evidence>
<dbReference type="InterPro" id="IPR001155">
    <property type="entry name" value="OxRdtase_FMN_N"/>
</dbReference>
<evidence type="ECO:0000259" key="11">
    <source>
        <dbReference type="Pfam" id="PF07992"/>
    </source>
</evidence>
<comment type="caution">
    <text evidence="12">The sequence shown here is derived from an EMBL/GenBank/DDBJ whole genome shotgun (WGS) entry which is preliminary data.</text>
</comment>
<evidence type="ECO:0000256" key="8">
    <source>
        <dbReference type="ARBA" id="ARBA00023004"/>
    </source>
</evidence>
<evidence type="ECO:0000313" key="13">
    <source>
        <dbReference type="Proteomes" id="UP000253490"/>
    </source>
</evidence>
<dbReference type="PANTHER" id="PTHR42917:SF2">
    <property type="entry name" value="2,4-DIENOYL-COA REDUCTASE [(2E)-ENOYL-COA-PRODUCING]"/>
    <property type="match status" value="1"/>
</dbReference>
<evidence type="ECO:0000256" key="4">
    <source>
        <dbReference type="ARBA" id="ARBA00022630"/>
    </source>
</evidence>
<feature type="domain" description="FAD/NAD(P)-binding" evidence="11">
    <location>
        <begin position="391"/>
        <end position="612"/>
    </location>
</feature>
<dbReference type="GO" id="GO:0010181">
    <property type="term" value="F:FMN binding"/>
    <property type="evidence" value="ECO:0007669"/>
    <property type="project" value="InterPro"/>
</dbReference>
<dbReference type="Gene3D" id="3.50.50.60">
    <property type="entry name" value="FAD/NAD(P)-binding domain"/>
    <property type="match status" value="2"/>
</dbReference>
<keyword evidence="6" id="KW-0479">Metal-binding</keyword>
<evidence type="ECO:0000256" key="1">
    <source>
        <dbReference type="ARBA" id="ARBA00001917"/>
    </source>
</evidence>
<keyword evidence="7" id="KW-0560">Oxidoreductase</keyword>
<dbReference type="SUPFAM" id="SSF51905">
    <property type="entry name" value="FAD/NAD(P)-binding domain"/>
    <property type="match status" value="1"/>
</dbReference>
<sequence length="651" mass="70888">MQYSNIFSPIKLRELELNGRIVMSSMVTKLAKNRYVTQELIDYHVARAKGGLCLNFLEASSVHEPSASASFISIGDDKYLPKLKELTNAVHEAGGKIGIQFWQGGMVASMLDPNAECFIPSEISLDVGVLSGAEPCEAIFPAATVEKIHEVQKCYGEAAKRAVEAGFDAIEIHASHGYSGHVFLSAAFNNREDEYGGSFENRSRFLLECIDEVRNNIPESMPLFMRIAAKDDSVESGMTIEDTIAFCKLAKAHGVDVLNVTRGNSFTSGYLESAPIDMPRGFNVENAAKIRKETGMITIAVGHINDPDQAEAILSGDKADLVVMSRSQLADSCFCNKVRKGRVDDIVRCVGCNQGCNDIVATLNPEHITCLMNPAVCREKDFEMKEVLDKKKVLIVGGGIAGIVAAELLYKRGAQVTLIEKSNMLGGQFVMAGKAPRKAEFITAIESRARQIQRVGVKVCCNTTLTEDLLNEIKPNEIIFAVGASPIIPNIPGNNRHNVYKFDDILNGYILPEGKVAVIGGGLVGLEVSEYLKSRNREVTVIEMLEEVGAGLGSARRIMTMPEFENVDIHINTKCIEIINTDITVEVNGEQTSIPADSVVFAIGSRSNDLTSEKELCDKYNISYHVIGDANKVRRAIDAVAEAANVVLGMK</sequence>
<comment type="cofactor">
    <cofactor evidence="2">
        <name>[4Fe-4S] cluster</name>
        <dbReference type="ChEBI" id="CHEBI:49883"/>
    </cofactor>
</comment>
<evidence type="ECO:0000259" key="10">
    <source>
        <dbReference type="Pfam" id="PF00724"/>
    </source>
</evidence>
<name>A0A366HYG5_9FIRM</name>
<dbReference type="InterPro" id="IPR023753">
    <property type="entry name" value="FAD/NAD-binding_dom"/>
</dbReference>
<evidence type="ECO:0000256" key="3">
    <source>
        <dbReference type="ARBA" id="ARBA00011048"/>
    </source>
</evidence>
<comment type="cofactor">
    <cofactor evidence="1">
        <name>FMN</name>
        <dbReference type="ChEBI" id="CHEBI:58210"/>
    </cofactor>
</comment>
<dbReference type="PRINTS" id="PR00368">
    <property type="entry name" value="FADPNR"/>
</dbReference>
<dbReference type="InterPro" id="IPR013785">
    <property type="entry name" value="Aldolase_TIM"/>
</dbReference>
<feature type="domain" description="NADH:flavin oxidoreductase/NADH oxidase N-terminal" evidence="10">
    <location>
        <begin position="6"/>
        <end position="344"/>
    </location>
</feature>
<dbReference type="Pfam" id="PF00724">
    <property type="entry name" value="Oxidored_FMN"/>
    <property type="match status" value="1"/>
</dbReference>
<evidence type="ECO:0000256" key="9">
    <source>
        <dbReference type="ARBA" id="ARBA00023014"/>
    </source>
</evidence>
<keyword evidence="5" id="KW-0288">FMN</keyword>
<dbReference type="CDD" id="cd02803">
    <property type="entry name" value="OYE_like_FMN_family"/>
    <property type="match status" value="1"/>
</dbReference>
<dbReference type="Gene3D" id="3.40.50.720">
    <property type="entry name" value="NAD(P)-binding Rossmann-like Domain"/>
    <property type="match status" value="2"/>
</dbReference>
<dbReference type="GO" id="GO:0051536">
    <property type="term" value="F:iron-sulfur cluster binding"/>
    <property type="evidence" value="ECO:0007669"/>
    <property type="project" value="UniProtKB-KW"/>
</dbReference>
<keyword evidence="4" id="KW-0285">Flavoprotein</keyword>
<dbReference type="RefSeq" id="WP_113921856.1">
    <property type="nucleotide sequence ID" value="NZ_QNRX01000029.1"/>
</dbReference>
<keyword evidence="9" id="KW-0411">Iron-sulfur</keyword>
<evidence type="ECO:0000313" key="12">
    <source>
        <dbReference type="EMBL" id="RBP57460.1"/>
    </source>
</evidence>
<accession>A0A366HYG5</accession>
<keyword evidence="8" id="KW-0408">Iron</keyword>
<dbReference type="PANTHER" id="PTHR42917">
    <property type="entry name" value="2,4-DIENOYL-COA REDUCTASE"/>
    <property type="match status" value="1"/>
</dbReference>
<dbReference type="Pfam" id="PF07992">
    <property type="entry name" value="Pyr_redox_2"/>
    <property type="match status" value="1"/>
</dbReference>
<evidence type="ECO:0000256" key="7">
    <source>
        <dbReference type="ARBA" id="ARBA00023002"/>
    </source>
</evidence>
<dbReference type="InterPro" id="IPR036188">
    <property type="entry name" value="FAD/NAD-bd_sf"/>
</dbReference>
<dbReference type="Proteomes" id="UP000253490">
    <property type="component" value="Unassembled WGS sequence"/>
</dbReference>
<dbReference type="Gene3D" id="3.20.20.70">
    <property type="entry name" value="Aldolase class I"/>
    <property type="match status" value="1"/>
</dbReference>
<dbReference type="PRINTS" id="PR00469">
    <property type="entry name" value="PNDRDTASEII"/>
</dbReference>
<proteinExistence type="inferred from homology"/>
<gene>
    <name evidence="12" type="ORF">DES36_1295</name>
</gene>
<dbReference type="OrthoDB" id="9772736at2"/>
<dbReference type="GO" id="GO:0016491">
    <property type="term" value="F:oxidoreductase activity"/>
    <property type="evidence" value="ECO:0007669"/>
    <property type="project" value="UniProtKB-KW"/>
</dbReference>
<protein>
    <submittedName>
        <fullName evidence="12">2,4-dienoyl-CoA reductase-like NADH-dependent reductase (Old Yellow Enzyme family)</fullName>
    </submittedName>
</protein>
<evidence type="ECO:0000256" key="5">
    <source>
        <dbReference type="ARBA" id="ARBA00022643"/>
    </source>
</evidence>
<evidence type="ECO:0000256" key="6">
    <source>
        <dbReference type="ARBA" id="ARBA00022723"/>
    </source>
</evidence>
<dbReference type="AlphaFoldDB" id="A0A366HYG5"/>
<dbReference type="EMBL" id="QNRX01000029">
    <property type="protein sequence ID" value="RBP57460.1"/>
    <property type="molecule type" value="Genomic_DNA"/>
</dbReference>
<dbReference type="GO" id="GO:0046872">
    <property type="term" value="F:metal ion binding"/>
    <property type="evidence" value="ECO:0007669"/>
    <property type="project" value="UniProtKB-KW"/>
</dbReference>
<dbReference type="InterPro" id="IPR051793">
    <property type="entry name" value="NADH:flavin_oxidoreductase"/>
</dbReference>